<dbReference type="GO" id="GO:0005975">
    <property type="term" value="P:carbohydrate metabolic process"/>
    <property type="evidence" value="ECO:0007669"/>
    <property type="project" value="InterPro"/>
</dbReference>
<dbReference type="AlphaFoldDB" id="A0A645BPG4"/>
<dbReference type="InterPro" id="IPR006001">
    <property type="entry name" value="Therm_gnt_kin"/>
</dbReference>
<evidence type="ECO:0000256" key="4">
    <source>
        <dbReference type="ARBA" id="ARBA00022679"/>
    </source>
</evidence>
<dbReference type="SUPFAM" id="SSF52540">
    <property type="entry name" value="P-loop containing nucleoside triphosphate hydrolases"/>
    <property type="match status" value="1"/>
</dbReference>
<protein>
    <recommendedName>
        <fullName evidence="3">gluconokinase</fullName>
        <ecNumber evidence="3">2.7.1.12</ecNumber>
    </recommendedName>
</protein>
<evidence type="ECO:0000256" key="8">
    <source>
        <dbReference type="ARBA" id="ARBA00048090"/>
    </source>
</evidence>
<dbReference type="CDD" id="cd02021">
    <property type="entry name" value="GntK"/>
    <property type="match status" value="1"/>
</dbReference>
<dbReference type="PANTHER" id="PTHR43442:SF3">
    <property type="entry name" value="GLUCONOKINASE-RELATED"/>
    <property type="match status" value="1"/>
</dbReference>
<dbReference type="Gene3D" id="3.40.50.300">
    <property type="entry name" value="P-loop containing nucleotide triphosphate hydrolases"/>
    <property type="match status" value="1"/>
</dbReference>
<evidence type="ECO:0000313" key="9">
    <source>
        <dbReference type="EMBL" id="MPM63684.1"/>
    </source>
</evidence>
<sequence length="163" mass="17911">MFLIVMGVSGCGKSTVGKGLAEELGWPFYDGDDFHPAENVAKMSQGIPLTDEDRAGWLAALANLIRGSLAQGKPGVLACSALKQKYRDQLCVDVSQVRFIYLKGSYELIKARMLARPGHYMKPGMLDSQFATLEEPQNALTVDISQSPQQILEFILKNLHLPN</sequence>
<comment type="pathway">
    <text evidence="1">Carbohydrate acid metabolism.</text>
</comment>
<gene>
    <name evidence="9" type="ORF">SDC9_110565</name>
</gene>
<proteinExistence type="inferred from homology"/>
<dbReference type="EC" id="2.7.1.12" evidence="3"/>
<evidence type="ECO:0000256" key="5">
    <source>
        <dbReference type="ARBA" id="ARBA00022741"/>
    </source>
</evidence>
<dbReference type="FunFam" id="3.40.50.300:FF:000522">
    <property type="entry name" value="Gluconokinase"/>
    <property type="match status" value="1"/>
</dbReference>
<dbReference type="PANTHER" id="PTHR43442">
    <property type="entry name" value="GLUCONOKINASE-RELATED"/>
    <property type="match status" value="1"/>
</dbReference>
<comment type="catalytic activity">
    <reaction evidence="8">
        <text>D-gluconate + ATP = 6-phospho-D-gluconate + ADP + H(+)</text>
        <dbReference type="Rhea" id="RHEA:19433"/>
        <dbReference type="ChEBI" id="CHEBI:15378"/>
        <dbReference type="ChEBI" id="CHEBI:18391"/>
        <dbReference type="ChEBI" id="CHEBI:30616"/>
        <dbReference type="ChEBI" id="CHEBI:58759"/>
        <dbReference type="ChEBI" id="CHEBI:456216"/>
        <dbReference type="EC" id="2.7.1.12"/>
    </reaction>
</comment>
<dbReference type="Pfam" id="PF01202">
    <property type="entry name" value="SKI"/>
    <property type="match status" value="1"/>
</dbReference>
<evidence type="ECO:0000256" key="1">
    <source>
        <dbReference type="ARBA" id="ARBA00004761"/>
    </source>
</evidence>
<keyword evidence="4 9" id="KW-0808">Transferase</keyword>
<dbReference type="InterPro" id="IPR027417">
    <property type="entry name" value="P-loop_NTPase"/>
</dbReference>
<organism evidence="9">
    <name type="scientific">bioreactor metagenome</name>
    <dbReference type="NCBI Taxonomy" id="1076179"/>
    <lineage>
        <taxon>unclassified sequences</taxon>
        <taxon>metagenomes</taxon>
        <taxon>ecological metagenomes</taxon>
    </lineage>
</organism>
<keyword evidence="7" id="KW-0067">ATP-binding</keyword>
<keyword evidence="6 9" id="KW-0418">Kinase</keyword>
<dbReference type="GO" id="GO:0046316">
    <property type="term" value="F:gluconokinase activity"/>
    <property type="evidence" value="ECO:0007669"/>
    <property type="project" value="UniProtKB-EC"/>
</dbReference>
<dbReference type="EMBL" id="VSSQ01019549">
    <property type="protein sequence ID" value="MPM63684.1"/>
    <property type="molecule type" value="Genomic_DNA"/>
</dbReference>
<name>A0A645BPG4_9ZZZZ</name>
<reference evidence="9" key="1">
    <citation type="submission" date="2019-08" db="EMBL/GenBank/DDBJ databases">
        <authorList>
            <person name="Kucharzyk K."/>
            <person name="Murdoch R.W."/>
            <person name="Higgins S."/>
            <person name="Loffler F."/>
        </authorList>
    </citation>
    <scope>NUCLEOTIDE SEQUENCE</scope>
</reference>
<evidence type="ECO:0000256" key="7">
    <source>
        <dbReference type="ARBA" id="ARBA00022840"/>
    </source>
</evidence>
<evidence type="ECO:0000256" key="2">
    <source>
        <dbReference type="ARBA" id="ARBA00008420"/>
    </source>
</evidence>
<evidence type="ECO:0000256" key="3">
    <source>
        <dbReference type="ARBA" id="ARBA00012054"/>
    </source>
</evidence>
<dbReference type="GO" id="GO:0005737">
    <property type="term" value="C:cytoplasm"/>
    <property type="evidence" value="ECO:0007669"/>
    <property type="project" value="TreeGrafter"/>
</dbReference>
<keyword evidence="5" id="KW-0547">Nucleotide-binding</keyword>
<comment type="similarity">
    <text evidence="2">Belongs to the gluconokinase GntK/GntV family.</text>
</comment>
<dbReference type="InterPro" id="IPR031322">
    <property type="entry name" value="Shikimate/glucono_kinase"/>
</dbReference>
<evidence type="ECO:0000256" key="6">
    <source>
        <dbReference type="ARBA" id="ARBA00022777"/>
    </source>
</evidence>
<dbReference type="GO" id="GO:0005524">
    <property type="term" value="F:ATP binding"/>
    <property type="evidence" value="ECO:0007669"/>
    <property type="project" value="UniProtKB-KW"/>
</dbReference>
<comment type="caution">
    <text evidence="9">The sequence shown here is derived from an EMBL/GenBank/DDBJ whole genome shotgun (WGS) entry which is preliminary data.</text>
</comment>
<dbReference type="NCBIfam" id="TIGR01313">
    <property type="entry name" value="therm_gnt_kin"/>
    <property type="match status" value="1"/>
</dbReference>
<accession>A0A645BPG4</accession>